<proteinExistence type="inferred from homology"/>
<evidence type="ECO:0000256" key="8">
    <source>
        <dbReference type="ARBA" id="ARBA00022927"/>
    </source>
</evidence>
<evidence type="ECO:0000256" key="10">
    <source>
        <dbReference type="ARBA" id="ARBA00030834"/>
    </source>
</evidence>
<dbReference type="GO" id="GO:0005737">
    <property type="term" value="C:cytoplasm"/>
    <property type="evidence" value="ECO:0007669"/>
    <property type="project" value="UniProtKB-SubCell"/>
</dbReference>
<evidence type="ECO:0000256" key="3">
    <source>
        <dbReference type="ARBA" id="ARBA00006094"/>
    </source>
</evidence>
<evidence type="ECO:0000313" key="15">
    <source>
        <dbReference type="Proteomes" id="UP000001307"/>
    </source>
</evidence>
<dbReference type="OrthoDB" id="20573at2759"/>
<keyword evidence="7" id="KW-0694">RNA-binding</keyword>
<comment type="subcellular location">
    <subcellularLocation>
        <location evidence="2">Cytoplasm</location>
    </subcellularLocation>
    <subcellularLocation>
        <location evidence="1">Nucleus</location>
    </subcellularLocation>
</comment>
<protein>
    <recommendedName>
        <fullName evidence="4">Phosphorylated adapter RNA export protein</fullName>
    </recommendedName>
    <alternativeName>
        <fullName evidence="10">RNA U small nuclear RNA export adapter protein</fullName>
    </alternativeName>
</protein>
<evidence type="ECO:0000256" key="7">
    <source>
        <dbReference type="ARBA" id="ARBA00022884"/>
    </source>
</evidence>
<evidence type="ECO:0000313" key="14">
    <source>
        <dbReference type="EMBL" id="CBY37867.1"/>
    </source>
</evidence>
<evidence type="ECO:0000256" key="5">
    <source>
        <dbReference type="ARBA" id="ARBA00022448"/>
    </source>
</evidence>
<keyword evidence="8" id="KW-0653">Protein transport</keyword>
<evidence type="ECO:0000259" key="12">
    <source>
        <dbReference type="Pfam" id="PF10258"/>
    </source>
</evidence>
<dbReference type="GO" id="GO:0005634">
    <property type="term" value="C:nucleus"/>
    <property type="evidence" value="ECO:0007669"/>
    <property type="project" value="UniProtKB-SubCell"/>
</dbReference>
<feature type="region of interest" description="Disordered" evidence="11">
    <location>
        <begin position="191"/>
        <end position="233"/>
    </location>
</feature>
<dbReference type="PANTHER" id="PTHR13135">
    <property type="entry name" value="CYTOSOLIC RESINIFERATOXIN BINDING PROTEIN RBP-26"/>
    <property type="match status" value="1"/>
</dbReference>
<dbReference type="GO" id="GO:0006408">
    <property type="term" value="P:snRNA export from nucleus"/>
    <property type="evidence" value="ECO:0007669"/>
    <property type="project" value="InterPro"/>
</dbReference>
<dbReference type="GO" id="GO:0003723">
    <property type="term" value="F:RNA binding"/>
    <property type="evidence" value="ECO:0007669"/>
    <property type="project" value="UniProtKB-KW"/>
</dbReference>
<gene>
    <name evidence="13" type="ORF">GSOID_T00003569001</name>
    <name evidence="14" type="ORF">GSOID_T00031356001</name>
</gene>
<keyword evidence="6" id="KW-0963">Cytoplasm</keyword>
<reference evidence="13" key="1">
    <citation type="journal article" date="2010" name="Science">
        <title>Plasticity of animal genome architecture unmasked by rapid evolution of a pelagic tunicate.</title>
        <authorList>
            <person name="Denoeud F."/>
            <person name="Henriet S."/>
            <person name="Mungpakdee S."/>
            <person name="Aury J.M."/>
            <person name="Da Silva C."/>
            <person name="Brinkmann H."/>
            <person name="Mikhaleva J."/>
            <person name="Olsen L.C."/>
            <person name="Jubin C."/>
            <person name="Canestro C."/>
            <person name="Bouquet J.M."/>
            <person name="Danks G."/>
            <person name="Poulain J."/>
            <person name="Campsteijn C."/>
            <person name="Adamski M."/>
            <person name="Cross I."/>
            <person name="Yadetie F."/>
            <person name="Muffato M."/>
            <person name="Louis A."/>
            <person name="Butcher S."/>
            <person name="Tsagkogeorga G."/>
            <person name="Konrad A."/>
            <person name="Singh S."/>
            <person name="Jensen M.F."/>
            <person name="Cong E.H."/>
            <person name="Eikeseth-Otteraa H."/>
            <person name="Noel B."/>
            <person name="Anthouard V."/>
            <person name="Porcel B.M."/>
            <person name="Kachouri-Lafond R."/>
            <person name="Nishino A."/>
            <person name="Ugolini M."/>
            <person name="Chourrout P."/>
            <person name="Nishida H."/>
            <person name="Aasland R."/>
            <person name="Huzurbazar S."/>
            <person name="Westhof E."/>
            <person name="Delsuc F."/>
            <person name="Lehrach H."/>
            <person name="Reinhardt R."/>
            <person name="Weissenbach J."/>
            <person name="Roy S.W."/>
            <person name="Artiguenave F."/>
            <person name="Postlethwait J.H."/>
            <person name="Manak J.R."/>
            <person name="Thompson E.M."/>
            <person name="Jaillon O."/>
            <person name="Du Pasquier L."/>
            <person name="Boudinot P."/>
            <person name="Liberles D.A."/>
            <person name="Volff J.N."/>
            <person name="Philippe H."/>
            <person name="Lenhard B."/>
            <person name="Roest Crollius H."/>
            <person name="Wincker P."/>
            <person name="Chourrout D."/>
        </authorList>
    </citation>
    <scope>NUCLEOTIDE SEQUENCE [LARGE SCALE GENOMIC DNA]</scope>
</reference>
<dbReference type="InParanoid" id="E4X7N2"/>
<evidence type="ECO:0000256" key="9">
    <source>
        <dbReference type="ARBA" id="ARBA00023242"/>
    </source>
</evidence>
<evidence type="ECO:0000256" key="1">
    <source>
        <dbReference type="ARBA" id="ARBA00004123"/>
    </source>
</evidence>
<dbReference type="PANTHER" id="PTHR13135:SF0">
    <property type="entry name" value="PHOSPHORYLATED ADAPTER RNA EXPORT PROTEIN"/>
    <property type="match status" value="1"/>
</dbReference>
<dbReference type="AlphaFoldDB" id="E4X7N2"/>
<dbReference type="InterPro" id="IPR039047">
    <property type="entry name" value="PHAX"/>
</dbReference>
<dbReference type="Gene3D" id="1.10.10.1440">
    <property type="entry name" value="PHAX RNA-binding domain"/>
    <property type="match status" value="1"/>
</dbReference>
<dbReference type="InterPro" id="IPR019385">
    <property type="entry name" value="PHAX_RNA-binding_domain"/>
</dbReference>
<evidence type="ECO:0000256" key="11">
    <source>
        <dbReference type="SAM" id="MobiDB-lite"/>
    </source>
</evidence>
<organism evidence="13">
    <name type="scientific">Oikopleura dioica</name>
    <name type="common">Tunicate</name>
    <dbReference type="NCBI Taxonomy" id="34765"/>
    <lineage>
        <taxon>Eukaryota</taxon>
        <taxon>Metazoa</taxon>
        <taxon>Chordata</taxon>
        <taxon>Tunicata</taxon>
        <taxon>Appendicularia</taxon>
        <taxon>Copelata</taxon>
        <taxon>Oikopleuridae</taxon>
        <taxon>Oikopleura</taxon>
    </lineage>
</organism>
<keyword evidence="9" id="KW-0539">Nucleus</keyword>
<comment type="similarity">
    <text evidence="3">Belongs to the PHAX family.</text>
</comment>
<dbReference type="EMBL" id="FN653028">
    <property type="protein sequence ID" value="CBY18704.1"/>
    <property type="molecule type" value="Genomic_DNA"/>
</dbReference>
<dbReference type="GO" id="GO:0015031">
    <property type="term" value="P:protein transport"/>
    <property type="evidence" value="ECO:0007669"/>
    <property type="project" value="UniProtKB-KW"/>
</dbReference>
<keyword evidence="15" id="KW-1185">Reference proteome</keyword>
<evidence type="ECO:0000313" key="13">
    <source>
        <dbReference type="EMBL" id="CBY18704.1"/>
    </source>
</evidence>
<name>E4X7N2_OIKDI</name>
<accession>E4X7N2</accession>
<feature type="domain" description="Phosphorylated adapter RNA export protein RNA-binding" evidence="12">
    <location>
        <begin position="104"/>
        <end position="185"/>
    </location>
</feature>
<evidence type="ECO:0000256" key="6">
    <source>
        <dbReference type="ARBA" id="ARBA00022490"/>
    </source>
</evidence>
<dbReference type="EMBL" id="FN655077">
    <property type="protein sequence ID" value="CBY37867.1"/>
    <property type="molecule type" value="Genomic_DNA"/>
</dbReference>
<keyword evidence="5" id="KW-0813">Transport</keyword>
<evidence type="ECO:0000256" key="4">
    <source>
        <dbReference type="ARBA" id="ARBA00016856"/>
    </source>
</evidence>
<dbReference type="Proteomes" id="UP000011014">
    <property type="component" value="Unassembled WGS sequence"/>
</dbReference>
<sequence>MPKANLWGDILMEQELTEQLTDAFQVLESEGGSVCNARNFRNKRIRPYQMGRKGKEQPGNRCNQNAQKAKKLNVNNCPRLPIGKPRILKKKRTLSMEMTVDEMADEMRFRLWESKLIQLRELIKELGKDKSIEIMEQVTKSELEGGVFDPARAQRRLPGGVFIHYIRQRSDVDQEAIKNILDKHRSLSENSKKFKKRQNKLNSVAKENANAEKAADEAPMEAEVAPPNPEPQQIIVKEIEEPIVAAN</sequence>
<evidence type="ECO:0000256" key="2">
    <source>
        <dbReference type="ARBA" id="ARBA00004496"/>
    </source>
</evidence>
<dbReference type="InterPro" id="IPR038092">
    <property type="entry name" value="PHAX_RNA-binding_sf"/>
</dbReference>
<dbReference type="Pfam" id="PF10258">
    <property type="entry name" value="PHAX_RNA-bd"/>
    <property type="match status" value="1"/>
</dbReference>
<dbReference type="Proteomes" id="UP000001307">
    <property type="component" value="Unassembled WGS sequence"/>
</dbReference>